<dbReference type="GO" id="GO:0008286">
    <property type="term" value="P:insulin receptor signaling pathway"/>
    <property type="evidence" value="ECO:0007669"/>
    <property type="project" value="TreeGrafter"/>
</dbReference>
<name>A0A9D4RAS9_DREPO</name>
<feature type="domain" description="SH2" evidence="3">
    <location>
        <begin position="48"/>
        <end position="141"/>
    </location>
</feature>
<organism evidence="4 5">
    <name type="scientific">Dreissena polymorpha</name>
    <name type="common">Zebra mussel</name>
    <name type="synonym">Mytilus polymorpha</name>
    <dbReference type="NCBI Taxonomy" id="45954"/>
    <lineage>
        <taxon>Eukaryota</taxon>
        <taxon>Metazoa</taxon>
        <taxon>Spiralia</taxon>
        <taxon>Lophotrochozoa</taxon>
        <taxon>Mollusca</taxon>
        <taxon>Bivalvia</taxon>
        <taxon>Autobranchia</taxon>
        <taxon>Heteroconchia</taxon>
        <taxon>Euheterodonta</taxon>
        <taxon>Imparidentia</taxon>
        <taxon>Neoheterodontei</taxon>
        <taxon>Myida</taxon>
        <taxon>Dreissenoidea</taxon>
        <taxon>Dreissenidae</taxon>
        <taxon>Dreissena</taxon>
    </lineage>
</organism>
<gene>
    <name evidence="4" type="ORF">DPMN_023518</name>
</gene>
<dbReference type="PRINTS" id="PR00401">
    <property type="entry name" value="SH2DOMAIN"/>
</dbReference>
<accession>A0A9D4RAS9</accession>
<sequence>MAEPYMDVQMSGLSLHSRYDNGKIKANYTHDSAPSPSSSASDGLELDYYYCDISKSEVNELLMGKPDGSFLVRDASTPGDYTLTLKKGGANKLIKIYNYVGKFGFSDPYEFDSLKDLIDYHKVNSLQLYNPLLDIKLLYPVIREVKRDSVSISIKLR</sequence>
<dbReference type="InterPro" id="IPR000980">
    <property type="entry name" value="SH2"/>
</dbReference>
<dbReference type="GO" id="GO:0046854">
    <property type="term" value="P:phosphatidylinositol phosphate biosynthetic process"/>
    <property type="evidence" value="ECO:0007669"/>
    <property type="project" value="TreeGrafter"/>
</dbReference>
<evidence type="ECO:0000256" key="1">
    <source>
        <dbReference type="ARBA" id="ARBA00022999"/>
    </source>
</evidence>
<keyword evidence="1 2" id="KW-0727">SH2 domain</keyword>
<keyword evidence="5" id="KW-1185">Reference proteome</keyword>
<evidence type="ECO:0000259" key="3">
    <source>
        <dbReference type="PROSITE" id="PS50001"/>
    </source>
</evidence>
<proteinExistence type="predicted"/>
<dbReference type="PANTHER" id="PTHR10155">
    <property type="entry name" value="PHOSPHATIDYLINOSITOL 3-KINASE REGULATORY SUBUNIT"/>
    <property type="match status" value="1"/>
</dbReference>
<dbReference type="SMART" id="SM00252">
    <property type="entry name" value="SH2"/>
    <property type="match status" value="1"/>
</dbReference>
<dbReference type="GO" id="GO:0005942">
    <property type="term" value="C:phosphatidylinositol 3-kinase complex"/>
    <property type="evidence" value="ECO:0007669"/>
    <property type="project" value="TreeGrafter"/>
</dbReference>
<comment type="caution">
    <text evidence="4">The sequence shown here is derived from an EMBL/GenBank/DDBJ whole genome shotgun (WGS) entry which is preliminary data.</text>
</comment>
<protein>
    <recommendedName>
        <fullName evidence="3">SH2 domain-containing protein</fullName>
    </recommendedName>
</protein>
<dbReference type="Pfam" id="PF00017">
    <property type="entry name" value="SH2"/>
    <property type="match status" value="1"/>
</dbReference>
<dbReference type="PANTHER" id="PTHR10155:SF10">
    <property type="entry name" value="PI3K21B, ISOFORM B"/>
    <property type="match status" value="1"/>
</dbReference>
<dbReference type="Proteomes" id="UP000828390">
    <property type="component" value="Unassembled WGS sequence"/>
</dbReference>
<reference evidence="4" key="2">
    <citation type="submission" date="2020-11" db="EMBL/GenBank/DDBJ databases">
        <authorList>
            <person name="McCartney M.A."/>
            <person name="Auch B."/>
            <person name="Kono T."/>
            <person name="Mallez S."/>
            <person name="Becker A."/>
            <person name="Gohl D.M."/>
            <person name="Silverstein K.A.T."/>
            <person name="Koren S."/>
            <person name="Bechman K.B."/>
            <person name="Herman A."/>
            <person name="Abrahante J.E."/>
            <person name="Garbe J."/>
        </authorList>
    </citation>
    <scope>NUCLEOTIDE SEQUENCE</scope>
    <source>
        <strain evidence="4">Duluth1</strain>
        <tissue evidence="4">Whole animal</tissue>
    </source>
</reference>
<dbReference type="PRINTS" id="PR00678">
    <property type="entry name" value="PI3KINASEP85"/>
</dbReference>
<reference evidence="4" key="1">
    <citation type="journal article" date="2019" name="bioRxiv">
        <title>The Genome of the Zebra Mussel, Dreissena polymorpha: A Resource for Invasive Species Research.</title>
        <authorList>
            <person name="McCartney M.A."/>
            <person name="Auch B."/>
            <person name="Kono T."/>
            <person name="Mallez S."/>
            <person name="Zhang Y."/>
            <person name="Obille A."/>
            <person name="Becker A."/>
            <person name="Abrahante J.E."/>
            <person name="Garbe J."/>
            <person name="Badalamenti J.P."/>
            <person name="Herman A."/>
            <person name="Mangelson H."/>
            <person name="Liachko I."/>
            <person name="Sullivan S."/>
            <person name="Sone E.D."/>
            <person name="Koren S."/>
            <person name="Silverstein K.A.T."/>
            <person name="Beckman K.B."/>
            <person name="Gohl D.M."/>
        </authorList>
    </citation>
    <scope>NUCLEOTIDE SEQUENCE</scope>
    <source>
        <strain evidence="4">Duluth1</strain>
        <tissue evidence="4">Whole animal</tissue>
    </source>
</reference>
<evidence type="ECO:0000256" key="2">
    <source>
        <dbReference type="PROSITE-ProRule" id="PRU00191"/>
    </source>
</evidence>
<dbReference type="GO" id="GO:0046935">
    <property type="term" value="F:1-phosphatidylinositol-3-kinase regulator activity"/>
    <property type="evidence" value="ECO:0007669"/>
    <property type="project" value="TreeGrafter"/>
</dbReference>
<dbReference type="PROSITE" id="PS50001">
    <property type="entry name" value="SH2"/>
    <property type="match status" value="1"/>
</dbReference>
<dbReference type="AlphaFoldDB" id="A0A9D4RAS9"/>
<evidence type="ECO:0000313" key="4">
    <source>
        <dbReference type="EMBL" id="KAH3860608.1"/>
    </source>
</evidence>
<dbReference type="Gene3D" id="3.30.505.10">
    <property type="entry name" value="SH2 domain"/>
    <property type="match status" value="1"/>
</dbReference>
<dbReference type="SUPFAM" id="SSF55550">
    <property type="entry name" value="SH2 domain"/>
    <property type="match status" value="1"/>
</dbReference>
<dbReference type="EMBL" id="JAIWYP010000002">
    <property type="protein sequence ID" value="KAH3860608.1"/>
    <property type="molecule type" value="Genomic_DNA"/>
</dbReference>
<evidence type="ECO:0000313" key="5">
    <source>
        <dbReference type="Proteomes" id="UP000828390"/>
    </source>
</evidence>
<dbReference type="InterPro" id="IPR036860">
    <property type="entry name" value="SH2_dom_sf"/>
</dbReference>